<feature type="domain" description="YjeF C-terminal" evidence="10">
    <location>
        <begin position="148"/>
        <end position="200"/>
    </location>
</feature>
<evidence type="ECO:0000256" key="6">
    <source>
        <dbReference type="ARBA" id="ARBA00025153"/>
    </source>
</evidence>
<dbReference type="InterPro" id="IPR000631">
    <property type="entry name" value="CARKD"/>
</dbReference>
<name>A0A964T8M0_9HYPH</name>
<comment type="similarity">
    <text evidence="3">In the C-terminal section; belongs to the NnrD/CARKD family.</text>
</comment>
<comment type="function">
    <text evidence="6">Bifunctional enzyme that catalyzes the epimerization of the S- and R-forms of NAD(P)HX and the dehydration of the S-form of NAD(P)HX at the expense of ADP, which is converted to AMP. This allows the repair of both epimers of NAD(P)HX, a damaged form of NAD(P)H that is a result of enzymatic or heat-dependent hydration.</text>
</comment>
<evidence type="ECO:0000259" key="10">
    <source>
        <dbReference type="PROSITE" id="PS51383"/>
    </source>
</evidence>
<evidence type="ECO:0000256" key="9">
    <source>
        <dbReference type="ARBA" id="ARBA00049209"/>
    </source>
</evidence>
<comment type="caution">
    <text evidence="12">The sequence shown here is derived from an EMBL/GenBank/DDBJ whole genome shotgun (WGS) entry which is preliminary data.</text>
</comment>
<dbReference type="EMBL" id="SPKJ01000228">
    <property type="protein sequence ID" value="MYZ50561.1"/>
    <property type="molecule type" value="Genomic_DNA"/>
</dbReference>
<dbReference type="Gene3D" id="3.40.1190.20">
    <property type="match status" value="1"/>
</dbReference>
<evidence type="ECO:0000256" key="5">
    <source>
        <dbReference type="ARBA" id="ARBA00018591"/>
    </source>
</evidence>
<evidence type="ECO:0000259" key="11">
    <source>
        <dbReference type="PROSITE" id="PS51385"/>
    </source>
</evidence>
<dbReference type="InterPro" id="IPR036652">
    <property type="entry name" value="YjeF_N_dom_sf"/>
</dbReference>
<gene>
    <name evidence="12" type="ORF">E4O86_22965</name>
</gene>
<comment type="catalytic activity">
    <reaction evidence="9">
        <text>(6S)-NADPHX + ADP = AMP + phosphate + NADPH + H(+)</text>
        <dbReference type="Rhea" id="RHEA:32235"/>
        <dbReference type="ChEBI" id="CHEBI:15378"/>
        <dbReference type="ChEBI" id="CHEBI:43474"/>
        <dbReference type="ChEBI" id="CHEBI:57783"/>
        <dbReference type="ChEBI" id="CHEBI:64076"/>
        <dbReference type="ChEBI" id="CHEBI:456215"/>
        <dbReference type="ChEBI" id="CHEBI:456216"/>
        <dbReference type="EC" id="4.2.1.136"/>
    </reaction>
</comment>
<proteinExistence type="inferred from homology"/>
<evidence type="ECO:0000256" key="3">
    <source>
        <dbReference type="ARBA" id="ARBA00009524"/>
    </source>
</evidence>
<evidence type="ECO:0000313" key="13">
    <source>
        <dbReference type="Proteomes" id="UP000773614"/>
    </source>
</evidence>
<dbReference type="SUPFAM" id="SSF64153">
    <property type="entry name" value="YjeF N-terminal domain-like"/>
    <property type="match status" value="1"/>
</dbReference>
<sequence length="200" mass="20522">RAGCRVRLALLGARDRLRGDAAQAARGYGGMVETLAPETALSGALLVDALFGAGLARPLDGLAAAIVERANASGIPILAVDLPSGIDGATGALRGTAIRAQRTVTFFRLKPGHLLMPGRLHCGATEVRQIGIPEAALETVRPRAFRDAPALWRSRFPVPSAAGHKYDRGHAVVVSGGLSQTGAARLAARGALRAGAGLVT</sequence>
<accession>A0A964T8M0</accession>
<dbReference type="PROSITE" id="PS51385">
    <property type="entry name" value="YJEF_N"/>
    <property type="match status" value="1"/>
</dbReference>
<dbReference type="GO" id="GO:0052855">
    <property type="term" value="F:ADP-dependent NAD(P)H-hydrate dehydratase activity"/>
    <property type="evidence" value="ECO:0007669"/>
    <property type="project" value="UniProtKB-EC"/>
</dbReference>
<evidence type="ECO:0000256" key="4">
    <source>
        <dbReference type="ARBA" id="ARBA00013129"/>
    </source>
</evidence>
<feature type="non-terminal residue" evidence="12">
    <location>
        <position position="200"/>
    </location>
</feature>
<reference evidence="12" key="1">
    <citation type="submission" date="2019-03" db="EMBL/GenBank/DDBJ databases">
        <title>Afifella sp. nov., isolated from activated sludge.</title>
        <authorList>
            <person name="Li Q."/>
            <person name="Liu Y."/>
        </authorList>
    </citation>
    <scope>NUCLEOTIDE SEQUENCE</scope>
    <source>
        <strain evidence="12">L72</strain>
    </source>
</reference>
<keyword evidence="13" id="KW-1185">Reference proteome</keyword>
<comment type="cofactor">
    <cofactor evidence="1">
        <name>K(+)</name>
        <dbReference type="ChEBI" id="CHEBI:29103"/>
    </cofactor>
</comment>
<comment type="catalytic activity">
    <reaction evidence="8">
        <text>(6S)-NADHX + ADP = AMP + phosphate + NADH + H(+)</text>
        <dbReference type="Rhea" id="RHEA:32223"/>
        <dbReference type="ChEBI" id="CHEBI:15378"/>
        <dbReference type="ChEBI" id="CHEBI:43474"/>
        <dbReference type="ChEBI" id="CHEBI:57945"/>
        <dbReference type="ChEBI" id="CHEBI:64074"/>
        <dbReference type="ChEBI" id="CHEBI:456215"/>
        <dbReference type="ChEBI" id="CHEBI:456216"/>
        <dbReference type="EC" id="4.2.1.136"/>
    </reaction>
</comment>
<dbReference type="SUPFAM" id="SSF53613">
    <property type="entry name" value="Ribokinase-like"/>
    <property type="match status" value="1"/>
</dbReference>
<organism evidence="12 13">
    <name type="scientific">Propylenella binzhouense</name>
    <dbReference type="NCBI Taxonomy" id="2555902"/>
    <lineage>
        <taxon>Bacteria</taxon>
        <taxon>Pseudomonadati</taxon>
        <taxon>Pseudomonadota</taxon>
        <taxon>Alphaproteobacteria</taxon>
        <taxon>Hyphomicrobiales</taxon>
        <taxon>Propylenellaceae</taxon>
        <taxon>Propylenella</taxon>
    </lineage>
</organism>
<evidence type="ECO:0000256" key="2">
    <source>
        <dbReference type="ARBA" id="ARBA00006001"/>
    </source>
</evidence>
<evidence type="ECO:0000313" key="12">
    <source>
        <dbReference type="EMBL" id="MYZ50561.1"/>
    </source>
</evidence>
<dbReference type="InterPro" id="IPR029056">
    <property type="entry name" value="Ribokinase-like"/>
</dbReference>
<feature type="domain" description="YjeF N-terminal" evidence="11">
    <location>
        <begin position="1"/>
        <end position="138"/>
    </location>
</feature>
<dbReference type="Gene3D" id="3.40.50.10260">
    <property type="entry name" value="YjeF N-terminal domain"/>
    <property type="match status" value="1"/>
</dbReference>
<feature type="non-terminal residue" evidence="12">
    <location>
        <position position="1"/>
    </location>
</feature>
<evidence type="ECO:0000256" key="1">
    <source>
        <dbReference type="ARBA" id="ARBA00001958"/>
    </source>
</evidence>
<dbReference type="Pfam" id="PF03853">
    <property type="entry name" value="YjeF_N"/>
    <property type="match status" value="1"/>
</dbReference>
<dbReference type="EC" id="4.2.1.136" evidence="4"/>
<dbReference type="PROSITE" id="PS51383">
    <property type="entry name" value="YJEF_C_3"/>
    <property type="match status" value="1"/>
</dbReference>
<comment type="similarity">
    <text evidence="2">In the N-terminal section; belongs to the NnrE/AIBP family.</text>
</comment>
<protein>
    <recommendedName>
        <fullName evidence="5">Bifunctional NAD(P)H-hydrate repair enzyme Nnr</fullName>
        <ecNumber evidence="4">4.2.1.136</ecNumber>
    </recommendedName>
    <alternativeName>
        <fullName evidence="7">Nicotinamide nucleotide repair protein</fullName>
    </alternativeName>
</protein>
<dbReference type="InterPro" id="IPR004443">
    <property type="entry name" value="YjeF_N_dom"/>
</dbReference>
<dbReference type="RefSeq" id="WP_281351661.1">
    <property type="nucleotide sequence ID" value="NZ_SPKJ01000228.1"/>
</dbReference>
<evidence type="ECO:0000256" key="7">
    <source>
        <dbReference type="ARBA" id="ARBA00032624"/>
    </source>
</evidence>
<dbReference type="Proteomes" id="UP000773614">
    <property type="component" value="Unassembled WGS sequence"/>
</dbReference>
<evidence type="ECO:0000256" key="8">
    <source>
        <dbReference type="ARBA" id="ARBA00048238"/>
    </source>
</evidence>
<dbReference type="AlphaFoldDB" id="A0A964T8M0"/>